<keyword evidence="1" id="KW-1133">Transmembrane helix</keyword>
<dbReference type="AlphaFoldDB" id="A0A932ZSI0"/>
<sequence length="103" mass="10524">MTQEAGNPIPTKLARRRLLVGRLVAAVLFSNLLLALVGGYLLNGPAAGLSRFKLGFAGWAAALFAASLVLTAALVGPLAAKLLRPPAGLQSAEADFRSAKAGD</sequence>
<name>A0A932ZSI0_UNCTE</name>
<comment type="caution">
    <text evidence="2">The sequence shown here is derived from an EMBL/GenBank/DDBJ whole genome shotgun (WGS) entry which is preliminary data.</text>
</comment>
<dbReference type="Proteomes" id="UP000752292">
    <property type="component" value="Unassembled WGS sequence"/>
</dbReference>
<keyword evidence="1" id="KW-0472">Membrane</keyword>
<accession>A0A932ZSI0</accession>
<reference evidence="2" key="1">
    <citation type="submission" date="2020-07" db="EMBL/GenBank/DDBJ databases">
        <title>Huge and variable diversity of episymbiotic CPR bacteria and DPANN archaea in groundwater ecosystems.</title>
        <authorList>
            <person name="He C.Y."/>
            <person name="Keren R."/>
            <person name="Whittaker M."/>
            <person name="Farag I.F."/>
            <person name="Doudna J."/>
            <person name="Cate J.H.D."/>
            <person name="Banfield J.F."/>
        </authorList>
    </citation>
    <scope>NUCLEOTIDE SEQUENCE</scope>
    <source>
        <strain evidence="2">NC_groundwater_1370_Ag_S-0.2um_69_93</strain>
    </source>
</reference>
<organism evidence="2 3">
    <name type="scientific">Tectimicrobiota bacterium</name>
    <dbReference type="NCBI Taxonomy" id="2528274"/>
    <lineage>
        <taxon>Bacteria</taxon>
        <taxon>Pseudomonadati</taxon>
        <taxon>Nitrospinota/Tectimicrobiota group</taxon>
        <taxon>Candidatus Tectimicrobiota</taxon>
    </lineage>
</organism>
<keyword evidence="1" id="KW-0812">Transmembrane</keyword>
<evidence type="ECO:0000313" key="3">
    <source>
        <dbReference type="Proteomes" id="UP000752292"/>
    </source>
</evidence>
<proteinExistence type="predicted"/>
<gene>
    <name evidence="2" type="ORF">HY618_00060</name>
</gene>
<feature type="transmembrane region" description="Helical" evidence="1">
    <location>
        <begin position="20"/>
        <end position="42"/>
    </location>
</feature>
<evidence type="ECO:0000256" key="1">
    <source>
        <dbReference type="SAM" id="Phobius"/>
    </source>
</evidence>
<dbReference type="EMBL" id="JACQRX010000003">
    <property type="protein sequence ID" value="MBI4250826.1"/>
    <property type="molecule type" value="Genomic_DNA"/>
</dbReference>
<feature type="transmembrane region" description="Helical" evidence="1">
    <location>
        <begin position="54"/>
        <end position="75"/>
    </location>
</feature>
<evidence type="ECO:0000313" key="2">
    <source>
        <dbReference type="EMBL" id="MBI4250826.1"/>
    </source>
</evidence>
<protein>
    <submittedName>
        <fullName evidence="2">Uncharacterized protein</fullName>
    </submittedName>
</protein>